<gene>
    <name evidence="1" type="ORF">GMARGA_LOCUS278</name>
</gene>
<comment type="caution">
    <text evidence="1">The sequence shown here is derived from an EMBL/GenBank/DDBJ whole genome shotgun (WGS) entry which is preliminary data.</text>
</comment>
<evidence type="ECO:0000313" key="1">
    <source>
        <dbReference type="EMBL" id="CAG8460455.1"/>
    </source>
</evidence>
<protein>
    <submittedName>
        <fullName evidence="1">29048_t:CDS:1</fullName>
    </submittedName>
</protein>
<evidence type="ECO:0000313" key="2">
    <source>
        <dbReference type="Proteomes" id="UP000789901"/>
    </source>
</evidence>
<keyword evidence="2" id="KW-1185">Reference proteome</keyword>
<reference evidence="1 2" key="1">
    <citation type="submission" date="2021-06" db="EMBL/GenBank/DDBJ databases">
        <authorList>
            <person name="Kallberg Y."/>
            <person name="Tangrot J."/>
            <person name="Rosling A."/>
        </authorList>
    </citation>
    <scope>NUCLEOTIDE SEQUENCE [LARGE SCALE GENOMIC DNA]</scope>
    <source>
        <strain evidence="1 2">120-4 pot B 10/14</strain>
    </source>
</reference>
<dbReference type="EMBL" id="CAJVQB010000041">
    <property type="protein sequence ID" value="CAG8460455.1"/>
    <property type="molecule type" value="Genomic_DNA"/>
</dbReference>
<dbReference type="Proteomes" id="UP000789901">
    <property type="component" value="Unassembled WGS sequence"/>
</dbReference>
<sequence>MSVLSFVNPLMSVNSDLSQPSKYFFEQQEHVIGEQEVATDLAKTEIFKISLLKKSEPIKELLGISLLLLKIFLKFYPNYYTFHQPTYSLKVI</sequence>
<organism evidence="1 2">
    <name type="scientific">Gigaspora margarita</name>
    <dbReference type="NCBI Taxonomy" id="4874"/>
    <lineage>
        <taxon>Eukaryota</taxon>
        <taxon>Fungi</taxon>
        <taxon>Fungi incertae sedis</taxon>
        <taxon>Mucoromycota</taxon>
        <taxon>Glomeromycotina</taxon>
        <taxon>Glomeromycetes</taxon>
        <taxon>Diversisporales</taxon>
        <taxon>Gigasporaceae</taxon>
        <taxon>Gigaspora</taxon>
    </lineage>
</organism>
<name>A0ABM8VW16_GIGMA</name>
<proteinExistence type="predicted"/>
<accession>A0ABM8VW16</accession>